<comment type="function">
    <text evidence="2">One of several proteins that assist in the late maturation steps of the functional core of the 30S ribosomal subunit. Helps release RbfA from mature subunits. May play a role in the assembly of ribosomal proteins into the subunit. Circularly permuted GTPase that catalyzes slow GTP hydrolysis, GTPase activity is stimulated by the 30S ribosomal subunit.</text>
</comment>
<evidence type="ECO:0000313" key="4">
    <source>
        <dbReference type="EMBL" id="GIH71480.1"/>
    </source>
</evidence>
<dbReference type="PANTHER" id="PTHR32120">
    <property type="entry name" value="SMALL RIBOSOMAL SUBUNIT BIOGENESIS GTPASE RSGA"/>
    <property type="match status" value="1"/>
</dbReference>
<dbReference type="InterPro" id="IPR010914">
    <property type="entry name" value="RsgA_GTPase_dom"/>
</dbReference>
<dbReference type="GO" id="GO:0019843">
    <property type="term" value="F:rRNA binding"/>
    <property type="evidence" value="ECO:0007669"/>
    <property type="project" value="UniProtKB-KW"/>
</dbReference>
<dbReference type="CDD" id="cd01854">
    <property type="entry name" value="YjeQ_EngC"/>
    <property type="match status" value="1"/>
</dbReference>
<dbReference type="GO" id="GO:0005737">
    <property type="term" value="C:cytoplasm"/>
    <property type="evidence" value="ECO:0007669"/>
    <property type="project" value="UniProtKB-SubCell"/>
</dbReference>
<dbReference type="NCBIfam" id="TIGR00157">
    <property type="entry name" value="ribosome small subunit-dependent GTPase A"/>
    <property type="match status" value="1"/>
</dbReference>
<proteinExistence type="inferred from homology"/>
<keyword evidence="2" id="KW-0378">Hydrolase</keyword>
<feature type="domain" description="EngC GTPase" evidence="3">
    <location>
        <begin position="138"/>
        <end position="302"/>
    </location>
</feature>
<dbReference type="EC" id="3.6.1.-" evidence="2"/>
<keyword evidence="2" id="KW-0342">GTP-binding</keyword>
<dbReference type="GO" id="GO:0046872">
    <property type="term" value="F:metal ion binding"/>
    <property type="evidence" value="ECO:0007669"/>
    <property type="project" value="UniProtKB-KW"/>
</dbReference>
<feature type="binding site" evidence="2">
    <location>
        <begin position="246"/>
        <end position="254"/>
    </location>
    <ligand>
        <name>GTP</name>
        <dbReference type="ChEBI" id="CHEBI:37565"/>
    </ligand>
</feature>
<comment type="subunit">
    <text evidence="2">Monomer. Associates with 30S ribosomal subunit, binds 16S rRNA.</text>
</comment>
<dbReference type="InterPro" id="IPR027417">
    <property type="entry name" value="P-loop_NTPase"/>
</dbReference>
<feature type="binding site" evidence="2">
    <location>
        <begin position="178"/>
        <end position="181"/>
    </location>
    <ligand>
        <name>GTP</name>
        <dbReference type="ChEBI" id="CHEBI:37565"/>
    </ligand>
</feature>
<dbReference type="GO" id="GO:0003924">
    <property type="term" value="F:GTPase activity"/>
    <property type="evidence" value="ECO:0007669"/>
    <property type="project" value="UniProtKB-UniRule"/>
</dbReference>
<keyword evidence="1 2" id="KW-0690">Ribosome biogenesis</keyword>
<keyword evidence="2" id="KW-0547">Nucleotide-binding</keyword>
<keyword evidence="2" id="KW-0862">Zinc</keyword>
<evidence type="ECO:0000256" key="1">
    <source>
        <dbReference type="ARBA" id="ARBA00022517"/>
    </source>
</evidence>
<evidence type="ECO:0000259" key="3">
    <source>
        <dbReference type="PROSITE" id="PS50936"/>
    </source>
</evidence>
<comment type="caution">
    <text evidence="4">The sequence shown here is derived from an EMBL/GenBank/DDBJ whole genome shotgun (WGS) entry which is preliminary data.</text>
</comment>
<comment type="cofactor">
    <cofactor evidence="2">
        <name>Zn(2+)</name>
        <dbReference type="ChEBI" id="CHEBI:29105"/>
    </cofactor>
    <text evidence="2">Binds 1 zinc ion per subunit.</text>
</comment>
<feature type="binding site" evidence="2">
    <location>
        <position position="334"/>
    </location>
    <ligand>
        <name>Zn(2+)</name>
        <dbReference type="ChEBI" id="CHEBI:29105"/>
    </ligand>
</feature>
<feature type="binding site" evidence="2">
    <location>
        <position position="332"/>
    </location>
    <ligand>
        <name>Zn(2+)</name>
        <dbReference type="ChEBI" id="CHEBI:29105"/>
    </ligand>
</feature>
<dbReference type="GO" id="GO:0005525">
    <property type="term" value="F:GTP binding"/>
    <property type="evidence" value="ECO:0007669"/>
    <property type="project" value="UniProtKB-UniRule"/>
</dbReference>
<gene>
    <name evidence="4" type="primary">rsgA_1</name>
    <name evidence="2" type="synonym">rsgA</name>
    <name evidence="4" type="ORF">Mth01_37330</name>
</gene>
<feature type="binding site" evidence="2">
    <location>
        <position position="340"/>
    </location>
    <ligand>
        <name>Zn(2+)</name>
        <dbReference type="ChEBI" id="CHEBI:29105"/>
    </ligand>
</feature>
<evidence type="ECO:0000313" key="5">
    <source>
        <dbReference type="Proteomes" id="UP000610966"/>
    </source>
</evidence>
<dbReference type="InterPro" id="IPR004881">
    <property type="entry name" value="Ribosome_biogen_GTPase_RsgA"/>
</dbReference>
<evidence type="ECO:0000256" key="2">
    <source>
        <dbReference type="HAMAP-Rule" id="MF_01820"/>
    </source>
</evidence>
<dbReference type="Proteomes" id="UP000610966">
    <property type="component" value="Unassembled WGS sequence"/>
</dbReference>
<dbReference type="SUPFAM" id="SSF52540">
    <property type="entry name" value="P-loop containing nucleoside triphosphate hydrolases"/>
    <property type="match status" value="1"/>
</dbReference>
<comment type="subcellular location">
    <subcellularLocation>
        <location evidence="2">Cytoplasm</location>
    </subcellularLocation>
</comment>
<dbReference type="RefSeq" id="WP_204017176.1">
    <property type="nucleotide sequence ID" value="NZ_BOOG01000035.1"/>
</dbReference>
<reference evidence="4" key="1">
    <citation type="submission" date="2021-01" db="EMBL/GenBank/DDBJ databases">
        <title>Whole genome shotgun sequence of Sphaerimonospora thailandensis NBRC 107569.</title>
        <authorList>
            <person name="Komaki H."/>
            <person name="Tamura T."/>
        </authorList>
    </citation>
    <scope>NUCLEOTIDE SEQUENCE</scope>
    <source>
        <strain evidence="4">NBRC 107569</strain>
    </source>
</reference>
<dbReference type="Gene3D" id="3.40.50.300">
    <property type="entry name" value="P-loop containing nucleotide triphosphate hydrolases"/>
    <property type="match status" value="1"/>
</dbReference>
<keyword evidence="2" id="KW-0963">Cytoplasm</keyword>
<dbReference type="EMBL" id="BOOG01000035">
    <property type="protein sequence ID" value="GIH71480.1"/>
    <property type="molecule type" value="Genomic_DNA"/>
</dbReference>
<sequence>MSSSFDLSLLGWHDRLEALLPDGTVPARVARVHRGAAEVLSAGGEHHVRFGARVRRAAADDPVALPCVGDWVALSPLDAAAYEGGRYELAAVLPRTTAFVRGGVSRDSRGGLSGDGQGQVLAANVDVVFVAEPSMRSMPPEGVRGVLPPGKHSADLGRIERLVALAWESGARPVVLITKPDLFDLGLDDLLADVAAAAPGVDVHPVCSLTGEGVDLVRAHLNGAHLTGAHLTGARSAAAGTAVVLGPSGAGKSTLVNALAGVDVMETQQVRAADGRGRHTTVHREMIILPGGGLIIDTPGIRRVGLYDMSDGVDRVFSDIEELAEGCRFSDCGHTAEPGCAVQEALESGELPERRLESWRRLRREARWMATRTDARLRSEETRKWKIIHKEMRRSGRNRP</sequence>
<dbReference type="PANTHER" id="PTHR32120:SF10">
    <property type="entry name" value="SMALL RIBOSOMAL SUBUNIT BIOGENESIS GTPASE RSGA"/>
    <property type="match status" value="1"/>
</dbReference>
<name>A0A8J3W0S2_9ACTN</name>
<accession>A0A8J3W0S2</accession>
<protein>
    <recommendedName>
        <fullName evidence="2">Small ribosomal subunit biogenesis GTPase RsgA</fullName>
        <ecNumber evidence="2">3.6.1.-</ecNumber>
    </recommendedName>
</protein>
<organism evidence="4 5">
    <name type="scientific">Sphaerimonospora thailandensis</name>
    <dbReference type="NCBI Taxonomy" id="795644"/>
    <lineage>
        <taxon>Bacteria</taxon>
        <taxon>Bacillati</taxon>
        <taxon>Actinomycetota</taxon>
        <taxon>Actinomycetes</taxon>
        <taxon>Streptosporangiales</taxon>
        <taxon>Streptosporangiaceae</taxon>
        <taxon>Sphaerimonospora</taxon>
    </lineage>
</organism>
<keyword evidence="5" id="KW-1185">Reference proteome</keyword>
<keyword evidence="2" id="KW-0699">rRNA-binding</keyword>
<dbReference type="HAMAP" id="MF_01820">
    <property type="entry name" value="GTPase_RsgA"/>
    <property type="match status" value="1"/>
</dbReference>
<dbReference type="AlphaFoldDB" id="A0A8J3W0S2"/>
<feature type="binding site" evidence="2">
    <location>
        <position position="327"/>
    </location>
    <ligand>
        <name>Zn(2+)</name>
        <dbReference type="ChEBI" id="CHEBI:29105"/>
    </ligand>
</feature>
<dbReference type="PROSITE" id="PS50936">
    <property type="entry name" value="ENGC_GTPASE"/>
    <property type="match status" value="1"/>
</dbReference>
<dbReference type="Gene3D" id="1.10.40.50">
    <property type="entry name" value="Probable gtpase engc, domain 3"/>
    <property type="match status" value="1"/>
</dbReference>
<keyword evidence="2" id="KW-0479">Metal-binding</keyword>
<dbReference type="GO" id="GO:0042274">
    <property type="term" value="P:ribosomal small subunit biogenesis"/>
    <property type="evidence" value="ECO:0007669"/>
    <property type="project" value="UniProtKB-UniRule"/>
</dbReference>
<keyword evidence="2" id="KW-0694">RNA-binding</keyword>
<comment type="similarity">
    <text evidence="2">Belongs to the TRAFAC class YlqF/YawG GTPase family. RsgA subfamily.</text>
</comment>
<dbReference type="Pfam" id="PF03193">
    <property type="entry name" value="RsgA_GTPase"/>
    <property type="match status" value="1"/>
</dbReference>